<dbReference type="GO" id="GO:0032447">
    <property type="term" value="P:protein urmylation"/>
    <property type="evidence" value="ECO:0007669"/>
    <property type="project" value="TreeGrafter"/>
</dbReference>
<dbReference type="Gene3D" id="3.40.250.10">
    <property type="entry name" value="Rhodanese-like domain"/>
    <property type="match status" value="1"/>
</dbReference>
<dbReference type="CDD" id="cd00757">
    <property type="entry name" value="ThiF_MoeB_HesA_family"/>
    <property type="match status" value="1"/>
</dbReference>
<keyword evidence="3" id="KW-0808">Transferase</keyword>
<name>A0AAV5R7W3_PICKL</name>
<sequence>MELTNEEYSRYGRQMQVPEFGSLNSQINLKNSKILVIGCGGLGSSALLYLASSGIGKIGLLDHDKVEISNLHRQIIHDSNSIGLYKTESAFKRLKLINPNLTIIKHSIMLDNLNSIEIFNNYDLILDCTDNPITKYLISDTCIVTNKPLVSASSVKTDGQLIILNYQNGPCYRCIHPKPTKPENIATCSDDGVIGPCVGLVGVLMSIESIKILTNYYNLNNNPYKPIMLMYSGYNDNNGQSIKSFKMRGKQSDCICNKLTKEIIKSTNYLQFCGSINYNILNDKFRINFDNLKSFNDDDQLVIDVRPIEQFNICNLKTFNENDNINLINLPYTKLIRLNENELREILPIDKTIVSVCKMGNDSRLATKYLIDKGYKALDLKGGLNEYSKSNKFNIYW</sequence>
<keyword evidence="4" id="KW-0819">tRNA processing</keyword>
<proteinExistence type="predicted"/>
<keyword evidence="11" id="KW-1185">Reference proteome</keyword>
<dbReference type="Pfam" id="PF00899">
    <property type="entry name" value="ThiF"/>
    <property type="match status" value="1"/>
</dbReference>
<dbReference type="GO" id="GO:0016779">
    <property type="term" value="F:nucleotidyltransferase activity"/>
    <property type="evidence" value="ECO:0007669"/>
    <property type="project" value="UniProtKB-KW"/>
</dbReference>
<keyword evidence="7" id="KW-0833">Ubl conjugation pathway</keyword>
<keyword evidence="5" id="KW-0548">Nucleotidyltransferase</keyword>
<dbReference type="SMART" id="SM00450">
    <property type="entry name" value="RHOD"/>
    <property type="match status" value="1"/>
</dbReference>
<dbReference type="SUPFAM" id="SSF69572">
    <property type="entry name" value="Activating enzymes of the ubiquitin-like proteins"/>
    <property type="match status" value="1"/>
</dbReference>
<dbReference type="InterPro" id="IPR035985">
    <property type="entry name" value="Ubiquitin-activating_enz"/>
</dbReference>
<reference evidence="10 11" key="1">
    <citation type="journal article" date="2023" name="Elife">
        <title>Identification of key yeast species and microbe-microbe interactions impacting larval growth of Drosophila in the wild.</title>
        <authorList>
            <person name="Mure A."/>
            <person name="Sugiura Y."/>
            <person name="Maeda R."/>
            <person name="Honda K."/>
            <person name="Sakurai N."/>
            <person name="Takahashi Y."/>
            <person name="Watada M."/>
            <person name="Katoh T."/>
            <person name="Gotoh A."/>
            <person name="Gotoh Y."/>
            <person name="Taniguchi I."/>
            <person name="Nakamura K."/>
            <person name="Hayashi T."/>
            <person name="Katayama T."/>
            <person name="Uemura T."/>
            <person name="Hattori Y."/>
        </authorList>
    </citation>
    <scope>NUCLEOTIDE SEQUENCE [LARGE SCALE GENOMIC DNA]</scope>
    <source>
        <strain evidence="10 11">PK-24</strain>
    </source>
</reference>
<dbReference type="Gene3D" id="3.40.50.720">
    <property type="entry name" value="NAD(P)-binding Rossmann-like Domain"/>
    <property type="match status" value="1"/>
</dbReference>
<organism evidence="10 11">
    <name type="scientific">Pichia kluyveri</name>
    <name type="common">Yeast</name>
    <dbReference type="NCBI Taxonomy" id="36015"/>
    <lineage>
        <taxon>Eukaryota</taxon>
        <taxon>Fungi</taxon>
        <taxon>Dikarya</taxon>
        <taxon>Ascomycota</taxon>
        <taxon>Saccharomycotina</taxon>
        <taxon>Pichiomycetes</taxon>
        <taxon>Pichiales</taxon>
        <taxon>Pichiaceae</taxon>
        <taxon>Pichia</taxon>
    </lineage>
</organism>
<dbReference type="Proteomes" id="UP001378960">
    <property type="component" value="Unassembled WGS sequence"/>
</dbReference>
<feature type="domain" description="Rhodanese" evidence="9">
    <location>
        <begin position="296"/>
        <end position="392"/>
    </location>
</feature>
<dbReference type="GO" id="GO:0004792">
    <property type="term" value="F:thiosulfate-cyanide sulfurtransferase activity"/>
    <property type="evidence" value="ECO:0007669"/>
    <property type="project" value="TreeGrafter"/>
</dbReference>
<dbReference type="GO" id="GO:0005829">
    <property type="term" value="C:cytosol"/>
    <property type="evidence" value="ECO:0007669"/>
    <property type="project" value="UniProtKB-SubCell"/>
</dbReference>
<dbReference type="Pfam" id="PF00581">
    <property type="entry name" value="Rhodanese"/>
    <property type="match status" value="1"/>
</dbReference>
<keyword evidence="8" id="KW-0067">ATP-binding</keyword>
<evidence type="ECO:0000256" key="4">
    <source>
        <dbReference type="ARBA" id="ARBA00022694"/>
    </source>
</evidence>
<evidence type="ECO:0000256" key="3">
    <source>
        <dbReference type="ARBA" id="ARBA00022679"/>
    </source>
</evidence>
<accession>A0AAV5R7W3</accession>
<comment type="caution">
    <text evidence="10">The sequence shown here is derived from an EMBL/GenBank/DDBJ whole genome shotgun (WGS) entry which is preliminary data.</text>
</comment>
<dbReference type="PANTHER" id="PTHR10953:SF102">
    <property type="entry name" value="ADENYLYLTRANSFERASE AND SULFURTRANSFERASE MOCS3"/>
    <property type="match status" value="1"/>
</dbReference>
<dbReference type="EMBL" id="BTGB01000009">
    <property type="protein sequence ID" value="GMM47493.1"/>
    <property type="molecule type" value="Genomic_DNA"/>
</dbReference>
<dbReference type="GO" id="GO:0005524">
    <property type="term" value="F:ATP binding"/>
    <property type="evidence" value="ECO:0007669"/>
    <property type="project" value="UniProtKB-KW"/>
</dbReference>
<comment type="subcellular location">
    <subcellularLocation>
        <location evidence="1">Cytoplasm</location>
        <location evidence="1">Cytosol</location>
    </subcellularLocation>
</comment>
<dbReference type="PANTHER" id="PTHR10953">
    <property type="entry name" value="UBIQUITIN-ACTIVATING ENZYME E1"/>
    <property type="match status" value="1"/>
</dbReference>
<dbReference type="FunFam" id="3.40.50.720:FF:000033">
    <property type="entry name" value="Adenylyltransferase and sulfurtransferase MOCS3"/>
    <property type="match status" value="1"/>
</dbReference>
<keyword evidence="2" id="KW-0963">Cytoplasm</keyword>
<evidence type="ECO:0000256" key="8">
    <source>
        <dbReference type="ARBA" id="ARBA00022840"/>
    </source>
</evidence>
<evidence type="ECO:0000256" key="6">
    <source>
        <dbReference type="ARBA" id="ARBA00022741"/>
    </source>
</evidence>
<evidence type="ECO:0000256" key="5">
    <source>
        <dbReference type="ARBA" id="ARBA00022695"/>
    </source>
</evidence>
<dbReference type="GO" id="GO:0002143">
    <property type="term" value="P:tRNA wobble position uridine thiolation"/>
    <property type="evidence" value="ECO:0007669"/>
    <property type="project" value="TreeGrafter"/>
</dbReference>
<dbReference type="AlphaFoldDB" id="A0AAV5R7W3"/>
<evidence type="ECO:0000256" key="2">
    <source>
        <dbReference type="ARBA" id="ARBA00022490"/>
    </source>
</evidence>
<evidence type="ECO:0000256" key="7">
    <source>
        <dbReference type="ARBA" id="ARBA00022786"/>
    </source>
</evidence>
<evidence type="ECO:0000259" key="9">
    <source>
        <dbReference type="PROSITE" id="PS50206"/>
    </source>
</evidence>
<evidence type="ECO:0000313" key="11">
    <source>
        <dbReference type="Proteomes" id="UP001378960"/>
    </source>
</evidence>
<dbReference type="InterPro" id="IPR001763">
    <property type="entry name" value="Rhodanese-like_dom"/>
</dbReference>
<gene>
    <name evidence="10" type="ORF">DAPK24_040910</name>
</gene>
<dbReference type="InterPro" id="IPR000594">
    <property type="entry name" value="ThiF_NAD_FAD-bd"/>
</dbReference>
<keyword evidence="6" id="KW-0547">Nucleotide-binding</keyword>
<dbReference type="PROSITE" id="PS50206">
    <property type="entry name" value="RHODANESE_3"/>
    <property type="match status" value="1"/>
</dbReference>
<evidence type="ECO:0000256" key="1">
    <source>
        <dbReference type="ARBA" id="ARBA00004514"/>
    </source>
</evidence>
<dbReference type="InterPro" id="IPR045886">
    <property type="entry name" value="ThiF/MoeB/HesA"/>
</dbReference>
<dbReference type="InterPro" id="IPR036873">
    <property type="entry name" value="Rhodanese-like_dom_sf"/>
</dbReference>
<protein>
    <submittedName>
        <fullName evidence="10">Uba4 protein</fullName>
    </submittedName>
</protein>
<evidence type="ECO:0000313" key="10">
    <source>
        <dbReference type="EMBL" id="GMM47493.1"/>
    </source>
</evidence>
<dbReference type="GO" id="GO:0042292">
    <property type="term" value="F:URM1 activating enzyme activity"/>
    <property type="evidence" value="ECO:0007669"/>
    <property type="project" value="TreeGrafter"/>
</dbReference>